<organism evidence="3 4">
    <name type="scientific">Cephalotrichum gorgonifer</name>
    <dbReference type="NCBI Taxonomy" id="2041049"/>
    <lineage>
        <taxon>Eukaryota</taxon>
        <taxon>Fungi</taxon>
        <taxon>Dikarya</taxon>
        <taxon>Ascomycota</taxon>
        <taxon>Pezizomycotina</taxon>
        <taxon>Sordariomycetes</taxon>
        <taxon>Hypocreomycetidae</taxon>
        <taxon>Microascales</taxon>
        <taxon>Microascaceae</taxon>
        <taxon>Cephalotrichum</taxon>
    </lineage>
</organism>
<dbReference type="AlphaFoldDB" id="A0AAE8MUQ0"/>
<feature type="domain" description="Methyltransferase" evidence="2">
    <location>
        <begin position="134"/>
        <end position="362"/>
    </location>
</feature>
<keyword evidence="4" id="KW-1185">Reference proteome</keyword>
<accession>A0AAE8MUQ0</accession>
<sequence length="602" mass="67727">MTPEKLLPHSEEFGSPDEYISALLQFASTSRLLHTLCGGVHILDFFTSSPSIFETLLPPEWQEFLVRCGSTELMDLFARDDLDGDLTRSGHKPPESLVEYIKTIRKLSLVRSFTPKKQKLPVIPRNVAVGMNPKKVHEVTNFADYIDRLVDGISREDARPTHLVDFGSGQNYLGRALSCPPYNYQVVAVEGREINITGAKTLDIRAKVVKKPKIIRNKKLYTQLKDSQTPEENLSEKARRRMAKQPELPPAAEHGDLRTPKEVAAEAVHKYEEGMGYTQYVQGKLDSGNLSHVIPKIDGLDLLGGDPQKDAEREEKRRQQRLMAVSIHSCGNLSHFGIRSLVLNPSIRAVAIVGCCYNHLTERLGPPTANSPEWRPSPESLNARIARESSRCDPEGFPMSRRLEEHSGGIRLNVTARMLACQSFANWTDEESEGFFKKHYLRASLQKIFLDRGVVTKIPRSPGITTSDGTEDSFDMSTNPVILGSLPKQACNSLKEYVRAAVHKLTTNPACKEYATVVKNKMAGVTDEELERYEESLEPRRKEISAMWSLIAFSASVVESLIVVDRWLFLREHADIVKHCWVEPVFDYKLSPRNLVVVGIKR</sequence>
<dbReference type="EMBL" id="ONZQ02000004">
    <property type="protein sequence ID" value="SPO00979.1"/>
    <property type="molecule type" value="Genomic_DNA"/>
</dbReference>
<evidence type="ECO:0000313" key="3">
    <source>
        <dbReference type="EMBL" id="SPO00979.1"/>
    </source>
</evidence>
<protein>
    <recommendedName>
        <fullName evidence="2">Methyltransferase domain-containing protein</fullName>
    </recommendedName>
</protein>
<name>A0AAE8MUQ0_9PEZI</name>
<dbReference type="PANTHER" id="PTHR12496:SF0">
    <property type="entry name" value="METHYLTRANSFERASE DOMAIN-CONTAINING PROTEIN"/>
    <property type="match status" value="1"/>
</dbReference>
<gene>
    <name evidence="3" type="ORF">DNG_03727</name>
</gene>
<dbReference type="InterPro" id="IPR052220">
    <property type="entry name" value="METTL25"/>
</dbReference>
<proteinExistence type="predicted"/>
<evidence type="ECO:0000256" key="1">
    <source>
        <dbReference type="SAM" id="MobiDB-lite"/>
    </source>
</evidence>
<dbReference type="PANTHER" id="PTHR12496">
    <property type="entry name" value="CGI-41 METHYLTRANSFERASE"/>
    <property type="match status" value="1"/>
</dbReference>
<evidence type="ECO:0000259" key="2">
    <source>
        <dbReference type="Pfam" id="PF13679"/>
    </source>
</evidence>
<feature type="region of interest" description="Disordered" evidence="1">
    <location>
        <begin position="225"/>
        <end position="255"/>
    </location>
</feature>
<comment type="caution">
    <text evidence="3">The sequence shown here is derived from an EMBL/GenBank/DDBJ whole genome shotgun (WGS) entry which is preliminary data.</text>
</comment>
<dbReference type="InterPro" id="IPR025714">
    <property type="entry name" value="Methyltranfer_dom"/>
</dbReference>
<reference evidence="3" key="1">
    <citation type="submission" date="2018-03" db="EMBL/GenBank/DDBJ databases">
        <authorList>
            <person name="Guldener U."/>
        </authorList>
    </citation>
    <scope>NUCLEOTIDE SEQUENCE</scope>
</reference>
<dbReference type="Pfam" id="PF13679">
    <property type="entry name" value="Methyltransf_32"/>
    <property type="match status" value="1"/>
</dbReference>
<dbReference type="Proteomes" id="UP001187682">
    <property type="component" value="Unassembled WGS sequence"/>
</dbReference>
<evidence type="ECO:0000313" key="4">
    <source>
        <dbReference type="Proteomes" id="UP001187682"/>
    </source>
</evidence>